<dbReference type="InterPro" id="IPR053136">
    <property type="entry name" value="UTP_pyrophosphatase-like"/>
</dbReference>
<protein>
    <submittedName>
        <fullName evidence="2">M48 family peptidase</fullName>
    </submittedName>
</protein>
<dbReference type="Gene3D" id="3.30.2010.10">
    <property type="entry name" value="Metalloproteases ('zincins'), catalytic domain"/>
    <property type="match status" value="1"/>
</dbReference>
<dbReference type="Pfam" id="PF01863">
    <property type="entry name" value="YgjP-like"/>
    <property type="match status" value="1"/>
</dbReference>
<dbReference type="AlphaFoldDB" id="A0A348WCJ0"/>
<reference evidence="2 3" key="1">
    <citation type="journal article" date="2018" name="Nat. Biotechnol.">
        <title>A standardized bacterial taxonomy based on genome phylogeny substantially revises the tree of life.</title>
        <authorList>
            <person name="Parks D.H."/>
            <person name="Chuvochina M."/>
            <person name="Waite D.W."/>
            <person name="Rinke C."/>
            <person name="Skarshewski A."/>
            <person name="Chaumeil P.A."/>
            <person name="Hugenholtz P."/>
        </authorList>
    </citation>
    <scope>NUCLEOTIDE SEQUENCE [LARGE SCALE GENOMIC DNA]</scope>
    <source>
        <strain evidence="2">UBA9169</strain>
    </source>
</reference>
<evidence type="ECO:0000313" key="2">
    <source>
        <dbReference type="EMBL" id="HAR52252.1"/>
    </source>
</evidence>
<comment type="caution">
    <text evidence="2">The sequence shown here is derived from an EMBL/GenBank/DDBJ whole genome shotgun (WGS) entry which is preliminary data.</text>
</comment>
<dbReference type="PANTHER" id="PTHR30399">
    <property type="entry name" value="UNCHARACTERIZED PROTEIN YGJP"/>
    <property type="match status" value="1"/>
</dbReference>
<dbReference type="RefSeq" id="WP_339853581.1">
    <property type="nucleotide sequence ID" value="NZ_CAXAXR010000005.1"/>
</dbReference>
<organism evidence="2 3">
    <name type="scientific">Roseovarius nubinhibens</name>
    <dbReference type="NCBI Taxonomy" id="314263"/>
    <lineage>
        <taxon>Bacteria</taxon>
        <taxon>Pseudomonadati</taxon>
        <taxon>Pseudomonadota</taxon>
        <taxon>Alphaproteobacteria</taxon>
        <taxon>Rhodobacterales</taxon>
        <taxon>Roseobacteraceae</taxon>
        <taxon>Roseovarius</taxon>
    </lineage>
</organism>
<sequence>MGQVTLPGNPPIDVVIKRSARARRISLRVSGIDGTVSMTLPRGISEAQGVDFAREKADWLRGHLAGRPDLVAVAHGVDLPVAGEMLTIAPAASGRAIRVSEGKIWVPGPAEQVGRRVQSWLKTLARDRLVQASDRYAARLGTEYSGISLRDTRSRWGSCSSRGGLSYSWRLILAPAEVLDYVAAHEVAHLREMNHSARFWALVEKLDPEFEASRRWLRTHGAALHRYRFDIDADAR</sequence>
<dbReference type="InterPro" id="IPR002725">
    <property type="entry name" value="YgjP-like_metallopeptidase"/>
</dbReference>
<evidence type="ECO:0000259" key="1">
    <source>
        <dbReference type="Pfam" id="PF01863"/>
    </source>
</evidence>
<evidence type="ECO:0000313" key="3">
    <source>
        <dbReference type="Proteomes" id="UP000264719"/>
    </source>
</evidence>
<dbReference type="EMBL" id="DMVW01000098">
    <property type="protein sequence ID" value="HAR52252.1"/>
    <property type="molecule type" value="Genomic_DNA"/>
</dbReference>
<name>A0A348WCJ0_9RHOB</name>
<dbReference type="Proteomes" id="UP000264719">
    <property type="component" value="Unassembled WGS sequence"/>
</dbReference>
<proteinExistence type="predicted"/>
<accession>A0A348WCJ0</accession>
<dbReference type="PANTHER" id="PTHR30399:SF1">
    <property type="entry name" value="UTP PYROPHOSPHATASE"/>
    <property type="match status" value="1"/>
</dbReference>
<gene>
    <name evidence="2" type="ORF">DCS45_10325</name>
</gene>
<feature type="domain" description="YgjP-like metallopeptidase" evidence="1">
    <location>
        <begin position="23"/>
        <end position="220"/>
    </location>
</feature>
<dbReference type="CDD" id="cd07344">
    <property type="entry name" value="M48_yhfN_like"/>
    <property type="match status" value="1"/>
</dbReference>